<dbReference type="InterPro" id="IPR017441">
    <property type="entry name" value="Protein_kinase_ATP_BS"/>
</dbReference>
<evidence type="ECO:0000259" key="4">
    <source>
        <dbReference type="PROSITE" id="PS50011"/>
    </source>
</evidence>
<dbReference type="GO" id="GO:0004674">
    <property type="term" value="F:protein serine/threonine kinase activity"/>
    <property type="evidence" value="ECO:0007669"/>
    <property type="project" value="TreeGrafter"/>
</dbReference>
<dbReference type="Gene3D" id="1.10.510.10">
    <property type="entry name" value="Transferase(Phosphotransferase) domain 1"/>
    <property type="match status" value="1"/>
</dbReference>
<dbReference type="PROSITE" id="PS00107">
    <property type="entry name" value="PROTEIN_KINASE_ATP"/>
    <property type="match status" value="1"/>
</dbReference>
<evidence type="ECO:0000313" key="6">
    <source>
        <dbReference type="Proteomes" id="UP001489004"/>
    </source>
</evidence>
<protein>
    <recommendedName>
        <fullName evidence="4">Protein kinase domain-containing protein</fullName>
    </recommendedName>
</protein>
<dbReference type="InterPro" id="IPR000719">
    <property type="entry name" value="Prot_kinase_dom"/>
</dbReference>
<dbReference type="AlphaFoldDB" id="A0AAW1P4R4"/>
<sequence>MGLDRDKANGAHDVQYLASVHHYQQICQLGQGTFGVVVKALDLRTNQEVAVKLLPRGDFVRNYKTYVKREIQHHSSLRHPLIVSLKEVFLTPTHLALSMEYAQGGDLFAYTLGHKPHGHLGEQQARWIFQQLIIGLDFCHRRGVANRDLKLENLLLDRDGRDGTRPLLKICDFGYSKHEMNSSAKTGVGTPVYMAPEVILGSNKYDAKQADIWSCGVILYAMIYGKYPFDAKEPRFARKIVAAQYTIPTNVPVSPECLHLLTRLLVAEPSQRMSMAEIKVHPWFLAGLPVGALEMNDYLMNGLGPLDEYQTKIDAIVEQSQVVGHPGEGEWMCTL</sequence>
<dbReference type="CDD" id="cd14003">
    <property type="entry name" value="STKc_AMPK-like"/>
    <property type="match status" value="1"/>
</dbReference>
<dbReference type="PROSITE" id="PS50011">
    <property type="entry name" value="PROTEIN_KINASE_DOM"/>
    <property type="match status" value="1"/>
</dbReference>
<evidence type="ECO:0000256" key="3">
    <source>
        <dbReference type="PROSITE-ProRule" id="PRU10141"/>
    </source>
</evidence>
<evidence type="ECO:0000256" key="1">
    <source>
        <dbReference type="ARBA" id="ARBA00022741"/>
    </source>
</evidence>
<reference evidence="5 6" key="1">
    <citation type="journal article" date="2024" name="Nat. Commun.">
        <title>Phylogenomics reveals the evolutionary origins of lichenization in chlorophyte algae.</title>
        <authorList>
            <person name="Puginier C."/>
            <person name="Libourel C."/>
            <person name="Otte J."/>
            <person name="Skaloud P."/>
            <person name="Haon M."/>
            <person name="Grisel S."/>
            <person name="Petersen M."/>
            <person name="Berrin J.G."/>
            <person name="Delaux P.M."/>
            <person name="Dal Grande F."/>
            <person name="Keller J."/>
        </authorList>
    </citation>
    <scope>NUCLEOTIDE SEQUENCE [LARGE SCALE GENOMIC DNA]</scope>
    <source>
        <strain evidence="5 6">SAG 2043</strain>
    </source>
</reference>
<feature type="binding site" evidence="3">
    <location>
        <position position="52"/>
    </location>
    <ligand>
        <name>ATP</name>
        <dbReference type="ChEBI" id="CHEBI:30616"/>
    </ligand>
</feature>
<keyword evidence="1 3" id="KW-0547">Nucleotide-binding</keyword>
<dbReference type="GO" id="GO:0005524">
    <property type="term" value="F:ATP binding"/>
    <property type="evidence" value="ECO:0007669"/>
    <property type="project" value="UniProtKB-UniRule"/>
</dbReference>
<dbReference type="SUPFAM" id="SSF56112">
    <property type="entry name" value="Protein kinase-like (PK-like)"/>
    <property type="match status" value="1"/>
</dbReference>
<evidence type="ECO:0000313" key="5">
    <source>
        <dbReference type="EMBL" id="KAK9803878.1"/>
    </source>
</evidence>
<dbReference type="EMBL" id="JALJOR010000019">
    <property type="protein sequence ID" value="KAK9803878.1"/>
    <property type="molecule type" value="Genomic_DNA"/>
</dbReference>
<feature type="domain" description="Protein kinase" evidence="4">
    <location>
        <begin position="23"/>
        <end position="284"/>
    </location>
</feature>
<keyword evidence="2 3" id="KW-0067">ATP-binding</keyword>
<dbReference type="Pfam" id="PF00069">
    <property type="entry name" value="Pkinase"/>
    <property type="match status" value="1"/>
</dbReference>
<dbReference type="PANTHER" id="PTHR24346:SF92">
    <property type="entry name" value="SNF1-RELATED PROTEIN KINASE 2.6"/>
    <property type="match status" value="1"/>
</dbReference>
<dbReference type="FunFam" id="1.10.510.10:FF:000571">
    <property type="entry name" value="Maternal embryonic leucine zipper kinase"/>
    <property type="match status" value="1"/>
</dbReference>
<organism evidence="5 6">
    <name type="scientific">[Myrmecia] bisecta</name>
    <dbReference type="NCBI Taxonomy" id="41462"/>
    <lineage>
        <taxon>Eukaryota</taxon>
        <taxon>Viridiplantae</taxon>
        <taxon>Chlorophyta</taxon>
        <taxon>core chlorophytes</taxon>
        <taxon>Trebouxiophyceae</taxon>
        <taxon>Trebouxiales</taxon>
        <taxon>Trebouxiaceae</taxon>
        <taxon>Myrmecia</taxon>
    </lineage>
</organism>
<evidence type="ECO:0000256" key="2">
    <source>
        <dbReference type="ARBA" id="ARBA00022840"/>
    </source>
</evidence>
<dbReference type="InterPro" id="IPR011009">
    <property type="entry name" value="Kinase-like_dom_sf"/>
</dbReference>
<dbReference type="GO" id="GO:0005737">
    <property type="term" value="C:cytoplasm"/>
    <property type="evidence" value="ECO:0007669"/>
    <property type="project" value="TreeGrafter"/>
</dbReference>
<comment type="caution">
    <text evidence="5">The sequence shown here is derived from an EMBL/GenBank/DDBJ whole genome shotgun (WGS) entry which is preliminary data.</text>
</comment>
<dbReference type="Proteomes" id="UP001489004">
    <property type="component" value="Unassembled WGS sequence"/>
</dbReference>
<name>A0AAW1P4R4_9CHLO</name>
<gene>
    <name evidence="5" type="ORF">WJX72_001318</name>
</gene>
<dbReference type="SMART" id="SM00220">
    <property type="entry name" value="S_TKc"/>
    <property type="match status" value="1"/>
</dbReference>
<dbReference type="PANTHER" id="PTHR24346">
    <property type="entry name" value="MAP/MICROTUBULE AFFINITY-REGULATING KINASE"/>
    <property type="match status" value="1"/>
</dbReference>
<accession>A0AAW1P4R4</accession>
<dbReference type="GO" id="GO:0035556">
    <property type="term" value="P:intracellular signal transduction"/>
    <property type="evidence" value="ECO:0007669"/>
    <property type="project" value="TreeGrafter"/>
</dbReference>
<keyword evidence="6" id="KW-1185">Reference proteome</keyword>
<proteinExistence type="predicted"/>